<dbReference type="EMBL" id="CAJHIT010000006">
    <property type="protein sequence ID" value="CAD6502856.1"/>
    <property type="molecule type" value="Genomic_DNA"/>
</dbReference>
<dbReference type="AlphaFoldDB" id="A0A9W4DMR9"/>
<comment type="caution">
    <text evidence="2">The sequence shown here is derived from an EMBL/GenBank/DDBJ whole genome shotgun (WGS) entry which is preliminary data.</text>
</comment>
<keyword evidence="1" id="KW-0732">Signal</keyword>
<protein>
    <submittedName>
        <fullName evidence="2">BgTH12-05445</fullName>
    </submittedName>
</protein>
<feature type="chain" id="PRO_5040718096" evidence="1">
    <location>
        <begin position="22"/>
        <end position="156"/>
    </location>
</feature>
<name>A0A9W4DMR9_BLUGR</name>
<proteinExistence type="predicted"/>
<evidence type="ECO:0000256" key="1">
    <source>
        <dbReference type="SAM" id="SignalP"/>
    </source>
</evidence>
<gene>
    <name evidence="2" type="ORF">BGTH12_LOCUS4214</name>
</gene>
<reference evidence="2" key="1">
    <citation type="submission" date="2020-10" db="EMBL/GenBank/DDBJ databases">
        <authorList>
            <person name="Muller C M."/>
        </authorList>
    </citation>
    <scope>NUCLEOTIDE SEQUENCE</scope>
    <source>
        <strain evidence="2">THUN-12</strain>
    </source>
</reference>
<evidence type="ECO:0000313" key="3">
    <source>
        <dbReference type="Proteomes" id="UP000683417"/>
    </source>
</evidence>
<accession>A0A9W4DMR9</accession>
<evidence type="ECO:0000313" key="2">
    <source>
        <dbReference type="EMBL" id="CAD6502856.1"/>
    </source>
</evidence>
<dbReference type="Proteomes" id="UP000683417">
    <property type="component" value="Unassembled WGS sequence"/>
</dbReference>
<organism evidence="2 3">
    <name type="scientific">Blumeria graminis f. sp. triticale</name>
    <dbReference type="NCBI Taxonomy" id="1689686"/>
    <lineage>
        <taxon>Eukaryota</taxon>
        <taxon>Fungi</taxon>
        <taxon>Dikarya</taxon>
        <taxon>Ascomycota</taxon>
        <taxon>Pezizomycotina</taxon>
        <taxon>Leotiomycetes</taxon>
        <taxon>Erysiphales</taxon>
        <taxon>Erysiphaceae</taxon>
        <taxon>Blumeria</taxon>
    </lineage>
</organism>
<feature type="signal peptide" evidence="1">
    <location>
        <begin position="1"/>
        <end position="21"/>
    </location>
</feature>
<sequence length="156" mass="18335">MRFSCLAVVLQSASIFVTTLGAHTTRHIDEKSKAFDCGEQVLKQENYAGLEKSEITKENNPLFWTLRNGFRRAMEDTIDERIVLYGDSEHKKLKFFKLNALSKGYNENKNRIYESYYLILDESNCVSGIIKRKYETRLEWNWTEIPLETFWMCKVG</sequence>